<dbReference type="Proteomes" id="UP001472866">
    <property type="component" value="Chromosome 09"/>
</dbReference>
<dbReference type="InterPro" id="IPR052050">
    <property type="entry name" value="SecEffector_AnkRepeat"/>
</dbReference>
<accession>A0AAX4PDM8</accession>
<name>A0AAX4PDM8_9CHLO</name>
<proteinExistence type="predicted"/>
<evidence type="ECO:0000313" key="2">
    <source>
        <dbReference type="Proteomes" id="UP001472866"/>
    </source>
</evidence>
<gene>
    <name evidence="1" type="ORF">HKI87_09g60180</name>
</gene>
<dbReference type="PANTHER" id="PTHR46586">
    <property type="entry name" value="ANKYRIN REPEAT-CONTAINING PROTEIN"/>
    <property type="match status" value="1"/>
</dbReference>
<reference evidence="1 2" key="1">
    <citation type="submission" date="2024-03" db="EMBL/GenBank/DDBJ databases">
        <title>Complete genome sequence of the green alga Chloropicon roscoffensis RCC1871.</title>
        <authorList>
            <person name="Lemieux C."/>
            <person name="Pombert J.-F."/>
            <person name="Otis C."/>
            <person name="Turmel M."/>
        </authorList>
    </citation>
    <scope>NUCLEOTIDE SEQUENCE [LARGE SCALE GENOMIC DNA]</scope>
    <source>
        <strain evidence="1 2">RCC1871</strain>
    </source>
</reference>
<dbReference type="AlphaFoldDB" id="A0AAX4PDM8"/>
<dbReference type="PANTHER" id="PTHR46586:SF3">
    <property type="entry name" value="ANKYRIN REPEAT-CONTAINING PROTEIN"/>
    <property type="match status" value="1"/>
</dbReference>
<organism evidence="1 2">
    <name type="scientific">Chloropicon roscoffensis</name>
    <dbReference type="NCBI Taxonomy" id="1461544"/>
    <lineage>
        <taxon>Eukaryota</taxon>
        <taxon>Viridiplantae</taxon>
        <taxon>Chlorophyta</taxon>
        <taxon>Chloropicophyceae</taxon>
        <taxon>Chloropicales</taxon>
        <taxon>Chloropicaceae</taxon>
        <taxon>Chloropicon</taxon>
    </lineage>
</organism>
<keyword evidence="2" id="KW-1185">Reference proteome</keyword>
<protein>
    <submittedName>
        <fullName evidence="1">Ankyrin repeat protein</fullName>
    </submittedName>
</protein>
<dbReference type="Gene3D" id="1.25.40.20">
    <property type="entry name" value="Ankyrin repeat-containing domain"/>
    <property type="match status" value="1"/>
</dbReference>
<sequence>MTGGADSSSSAAKRAKVEAANRDELLRKLPAELWQKIVDENVQQNDLFALAMTCRFFREKQKDLGKKMVTDLNTDHLFELQESGEVASHTLGWFQWVCDTFEILPGFEAPVSRFGSKRVKGAVYKGDLVNYAAFQGSVEILRWLVEEKGWETNWRTGEWAGMSGSIEVLEYLKERGYEFNVMACAGAARGGHLKALKWLRAQDPPCPWDERTCALAAKGGHLGVLKWSRSQDPPCPWGGETCGRAAREGRLDVLQWLRSQDPPCPWGEWTCSEAAGGGHLDVLKFLRSEDPPCPWDEMTFANAAEGGHLDVLKFLRDQDLLRPWSESTCFGAARGGNLEVLKWARSQDPPSHWSAGTCHEAVRGGHLEVLKWLRAEEPPCPWSRNGCRFDASYSGHHHVVNWIDQQEDESDLEYSDWEYSDRSYDSYSDESL</sequence>
<dbReference type="EMBL" id="CP151509">
    <property type="protein sequence ID" value="WZN64462.1"/>
    <property type="molecule type" value="Genomic_DNA"/>
</dbReference>
<dbReference type="SUPFAM" id="SSF48403">
    <property type="entry name" value="Ankyrin repeat"/>
    <property type="match status" value="1"/>
</dbReference>
<evidence type="ECO:0000313" key="1">
    <source>
        <dbReference type="EMBL" id="WZN64462.1"/>
    </source>
</evidence>
<dbReference type="InterPro" id="IPR036770">
    <property type="entry name" value="Ankyrin_rpt-contain_sf"/>
</dbReference>